<dbReference type="Proteomes" id="UP000489600">
    <property type="component" value="Unassembled WGS sequence"/>
</dbReference>
<dbReference type="InterPro" id="IPR041492">
    <property type="entry name" value="HAD_2"/>
</dbReference>
<sequence>MSFEVCFFLLICYPFASRGVEAIVKFAIVSNFDTRLRPLLRALRCDDWFDVVVVSAKVEAEKPNSIIFLKACEFLGVNLEDAVRVGDDHGELEMQVVTLGSEEVKLTLIWCKRHHVLKFFNIV</sequence>
<reference evidence="2" key="1">
    <citation type="submission" date="2019-07" db="EMBL/GenBank/DDBJ databases">
        <authorList>
            <person name="Dittberner H."/>
        </authorList>
    </citation>
    <scope>NUCLEOTIDE SEQUENCE [LARGE SCALE GENOMIC DNA]</scope>
</reference>
<dbReference type="InterPro" id="IPR023214">
    <property type="entry name" value="HAD_sf"/>
</dbReference>
<dbReference type="NCBIfam" id="TIGR01549">
    <property type="entry name" value="HAD-SF-IA-v1"/>
    <property type="match status" value="1"/>
</dbReference>
<accession>A0A565CDI9</accession>
<dbReference type="Pfam" id="PF13419">
    <property type="entry name" value="HAD_2"/>
    <property type="match status" value="1"/>
</dbReference>
<organism evidence="2 3">
    <name type="scientific">Arabis nemorensis</name>
    <dbReference type="NCBI Taxonomy" id="586526"/>
    <lineage>
        <taxon>Eukaryota</taxon>
        <taxon>Viridiplantae</taxon>
        <taxon>Streptophyta</taxon>
        <taxon>Embryophyta</taxon>
        <taxon>Tracheophyta</taxon>
        <taxon>Spermatophyta</taxon>
        <taxon>Magnoliopsida</taxon>
        <taxon>eudicotyledons</taxon>
        <taxon>Gunneridae</taxon>
        <taxon>Pentapetalae</taxon>
        <taxon>rosids</taxon>
        <taxon>malvids</taxon>
        <taxon>Brassicales</taxon>
        <taxon>Brassicaceae</taxon>
        <taxon>Arabideae</taxon>
        <taxon>Arabis</taxon>
    </lineage>
</organism>
<evidence type="ECO:0000256" key="1">
    <source>
        <dbReference type="SAM" id="SignalP"/>
    </source>
</evidence>
<dbReference type="InterPro" id="IPR036412">
    <property type="entry name" value="HAD-like_sf"/>
</dbReference>
<comment type="caution">
    <text evidence="2">The sequence shown here is derived from an EMBL/GenBank/DDBJ whole genome shotgun (WGS) entry which is preliminary data.</text>
</comment>
<feature type="chain" id="PRO_5022097350" evidence="1">
    <location>
        <begin position="23"/>
        <end position="123"/>
    </location>
</feature>
<dbReference type="AlphaFoldDB" id="A0A565CDI9"/>
<proteinExistence type="predicted"/>
<evidence type="ECO:0000313" key="2">
    <source>
        <dbReference type="EMBL" id="VVB11666.1"/>
    </source>
</evidence>
<feature type="signal peptide" evidence="1">
    <location>
        <begin position="1"/>
        <end position="22"/>
    </location>
</feature>
<gene>
    <name evidence="2" type="ORF">ANE_LOCUS22110</name>
</gene>
<evidence type="ECO:0000313" key="3">
    <source>
        <dbReference type="Proteomes" id="UP000489600"/>
    </source>
</evidence>
<name>A0A565CDI9_9BRAS</name>
<protein>
    <submittedName>
        <fullName evidence="2">Uncharacterized protein</fullName>
    </submittedName>
</protein>
<dbReference type="Gene3D" id="3.40.50.1000">
    <property type="entry name" value="HAD superfamily/HAD-like"/>
    <property type="match status" value="1"/>
</dbReference>
<keyword evidence="1" id="KW-0732">Signal</keyword>
<dbReference type="InterPro" id="IPR006439">
    <property type="entry name" value="HAD-SF_hydro_IA"/>
</dbReference>
<dbReference type="PANTHER" id="PTHR46649">
    <property type="match status" value="1"/>
</dbReference>
<keyword evidence="3" id="KW-1185">Reference proteome</keyword>
<dbReference type="OrthoDB" id="1694274at2759"/>
<dbReference type="EMBL" id="CABITT030000007">
    <property type="protein sequence ID" value="VVB11666.1"/>
    <property type="molecule type" value="Genomic_DNA"/>
</dbReference>
<dbReference type="SUPFAM" id="SSF56784">
    <property type="entry name" value="HAD-like"/>
    <property type="match status" value="1"/>
</dbReference>
<dbReference type="PANTHER" id="PTHR46649:SF4">
    <property type="entry name" value="HALOACID DEHALOGENASE-LIKE HYDROLASE (HAD) SUPERFAMILY PROTEIN"/>
    <property type="match status" value="1"/>
</dbReference>